<keyword evidence="3" id="KW-0731">Sigma factor</keyword>
<keyword evidence="9" id="KW-1185">Reference proteome</keyword>
<name>A0A2R8B7N0_9RHOB</name>
<dbReference type="NCBIfam" id="TIGR02937">
    <property type="entry name" value="sigma70-ECF"/>
    <property type="match status" value="1"/>
</dbReference>
<keyword evidence="4" id="KW-0238">DNA-binding</keyword>
<dbReference type="Gene3D" id="1.10.10.10">
    <property type="entry name" value="Winged helix-like DNA-binding domain superfamily/Winged helix DNA-binding domain"/>
    <property type="match status" value="1"/>
</dbReference>
<dbReference type="AlphaFoldDB" id="A0A2R8B7N0"/>
<organism evidence="8 9">
    <name type="scientific">Albidovulum aquaemixtae</name>
    <dbReference type="NCBI Taxonomy" id="1542388"/>
    <lineage>
        <taxon>Bacteria</taxon>
        <taxon>Pseudomonadati</taxon>
        <taxon>Pseudomonadota</taxon>
        <taxon>Alphaproteobacteria</taxon>
        <taxon>Rhodobacterales</taxon>
        <taxon>Paracoccaceae</taxon>
        <taxon>Albidovulum</taxon>
    </lineage>
</organism>
<feature type="domain" description="RNA polymerase sigma-70 region 2" evidence="6">
    <location>
        <begin position="27"/>
        <end position="94"/>
    </location>
</feature>
<dbReference type="InterPro" id="IPR007627">
    <property type="entry name" value="RNA_pol_sigma70_r2"/>
</dbReference>
<dbReference type="RefSeq" id="WP_108852922.1">
    <property type="nucleotide sequence ID" value="NZ_OMOQ01000001.1"/>
</dbReference>
<evidence type="ECO:0000259" key="6">
    <source>
        <dbReference type="Pfam" id="PF04542"/>
    </source>
</evidence>
<feature type="domain" description="RNA polymerase sigma factor 70 region 4 type 2" evidence="7">
    <location>
        <begin position="122"/>
        <end position="173"/>
    </location>
</feature>
<reference evidence="8 9" key="1">
    <citation type="submission" date="2018-03" db="EMBL/GenBank/DDBJ databases">
        <authorList>
            <person name="Keele B.F."/>
        </authorList>
    </citation>
    <scope>NUCLEOTIDE SEQUENCE [LARGE SCALE GENOMIC DNA]</scope>
    <source>
        <strain evidence="8 9">CECT 8626</strain>
    </source>
</reference>
<proteinExistence type="inferred from homology"/>
<sequence length="185" mass="20512">MRKSERIVEEYLVVSARMGDRRALSHLVELRGPRLVAHAVRLLGDREEARDAVQDAWAEILRALPQLADPCAFPAWATRIVTRRCAKLIRGKVRTRELARDFGAEAEHTTAPEDGRAADGARLRAAIAALPEDHAAAIALFYLEDMSVAEVSVALDIPVGTVKTRLMHSRDRLKDILKGDTDDET</sequence>
<evidence type="ECO:0000259" key="7">
    <source>
        <dbReference type="Pfam" id="PF08281"/>
    </source>
</evidence>
<dbReference type="SUPFAM" id="SSF88659">
    <property type="entry name" value="Sigma3 and sigma4 domains of RNA polymerase sigma factors"/>
    <property type="match status" value="1"/>
</dbReference>
<evidence type="ECO:0000313" key="8">
    <source>
        <dbReference type="EMBL" id="SPH18614.1"/>
    </source>
</evidence>
<dbReference type="EMBL" id="OMOQ01000001">
    <property type="protein sequence ID" value="SPH18614.1"/>
    <property type="molecule type" value="Genomic_DNA"/>
</dbReference>
<protein>
    <submittedName>
        <fullName evidence="8">ECF RNA polymerase sigma factor SigE</fullName>
    </submittedName>
</protein>
<comment type="similarity">
    <text evidence="1">Belongs to the sigma-70 factor family. ECF subfamily.</text>
</comment>
<dbReference type="InterPro" id="IPR013325">
    <property type="entry name" value="RNA_pol_sigma_r2"/>
</dbReference>
<evidence type="ECO:0000313" key="9">
    <source>
        <dbReference type="Proteomes" id="UP000244924"/>
    </source>
</evidence>
<evidence type="ECO:0000256" key="3">
    <source>
        <dbReference type="ARBA" id="ARBA00023082"/>
    </source>
</evidence>
<keyword evidence="5" id="KW-0804">Transcription</keyword>
<dbReference type="PANTHER" id="PTHR43133">
    <property type="entry name" value="RNA POLYMERASE ECF-TYPE SIGMA FACTO"/>
    <property type="match status" value="1"/>
</dbReference>
<dbReference type="PANTHER" id="PTHR43133:SF8">
    <property type="entry name" value="RNA POLYMERASE SIGMA FACTOR HI_1459-RELATED"/>
    <property type="match status" value="1"/>
</dbReference>
<accession>A0A2R8B7N0</accession>
<evidence type="ECO:0000256" key="2">
    <source>
        <dbReference type="ARBA" id="ARBA00023015"/>
    </source>
</evidence>
<dbReference type="InterPro" id="IPR013249">
    <property type="entry name" value="RNA_pol_sigma70_r4_t2"/>
</dbReference>
<dbReference type="GO" id="GO:0016987">
    <property type="term" value="F:sigma factor activity"/>
    <property type="evidence" value="ECO:0007669"/>
    <property type="project" value="UniProtKB-KW"/>
</dbReference>
<dbReference type="InterPro" id="IPR039425">
    <property type="entry name" value="RNA_pol_sigma-70-like"/>
</dbReference>
<dbReference type="OrthoDB" id="9803470at2"/>
<evidence type="ECO:0000256" key="1">
    <source>
        <dbReference type="ARBA" id="ARBA00010641"/>
    </source>
</evidence>
<evidence type="ECO:0000256" key="4">
    <source>
        <dbReference type="ARBA" id="ARBA00023125"/>
    </source>
</evidence>
<dbReference type="Pfam" id="PF08281">
    <property type="entry name" value="Sigma70_r4_2"/>
    <property type="match status" value="1"/>
</dbReference>
<dbReference type="InterPro" id="IPR014284">
    <property type="entry name" value="RNA_pol_sigma-70_dom"/>
</dbReference>
<dbReference type="Gene3D" id="1.10.1740.10">
    <property type="match status" value="1"/>
</dbReference>
<dbReference type="Proteomes" id="UP000244924">
    <property type="component" value="Unassembled WGS sequence"/>
</dbReference>
<dbReference type="Pfam" id="PF04542">
    <property type="entry name" value="Sigma70_r2"/>
    <property type="match status" value="1"/>
</dbReference>
<keyword evidence="2" id="KW-0805">Transcription regulation</keyword>
<gene>
    <name evidence="8" type="primary">sigE</name>
    <name evidence="8" type="ORF">DEA8626_02154</name>
</gene>
<dbReference type="InterPro" id="IPR013324">
    <property type="entry name" value="RNA_pol_sigma_r3/r4-like"/>
</dbReference>
<dbReference type="InterPro" id="IPR036388">
    <property type="entry name" value="WH-like_DNA-bd_sf"/>
</dbReference>
<evidence type="ECO:0000256" key="5">
    <source>
        <dbReference type="ARBA" id="ARBA00023163"/>
    </source>
</evidence>
<dbReference type="GO" id="GO:0006352">
    <property type="term" value="P:DNA-templated transcription initiation"/>
    <property type="evidence" value="ECO:0007669"/>
    <property type="project" value="InterPro"/>
</dbReference>
<dbReference type="GO" id="GO:0003677">
    <property type="term" value="F:DNA binding"/>
    <property type="evidence" value="ECO:0007669"/>
    <property type="project" value="UniProtKB-KW"/>
</dbReference>
<dbReference type="SUPFAM" id="SSF88946">
    <property type="entry name" value="Sigma2 domain of RNA polymerase sigma factors"/>
    <property type="match status" value="1"/>
</dbReference>